<proteinExistence type="predicted"/>
<evidence type="ECO:0000313" key="2">
    <source>
        <dbReference type="EMBL" id="KAF2496020.1"/>
    </source>
</evidence>
<accession>A0A6A6QVV5</accession>
<gene>
    <name evidence="2" type="ORF">BU16DRAFT_526547</name>
</gene>
<feature type="compositionally biased region" description="Acidic residues" evidence="1">
    <location>
        <begin position="17"/>
        <end position="30"/>
    </location>
</feature>
<feature type="region of interest" description="Disordered" evidence="1">
    <location>
        <begin position="144"/>
        <end position="166"/>
    </location>
</feature>
<evidence type="ECO:0000256" key="1">
    <source>
        <dbReference type="SAM" id="MobiDB-lite"/>
    </source>
</evidence>
<feature type="compositionally biased region" description="Polar residues" evidence="1">
    <location>
        <begin position="68"/>
        <end position="79"/>
    </location>
</feature>
<protein>
    <submittedName>
        <fullName evidence="2">Uncharacterized protein</fullName>
    </submittedName>
</protein>
<dbReference type="AlphaFoldDB" id="A0A6A6QVV5"/>
<dbReference type="OrthoDB" id="5377039at2759"/>
<organism evidence="2 3">
    <name type="scientific">Lophium mytilinum</name>
    <dbReference type="NCBI Taxonomy" id="390894"/>
    <lineage>
        <taxon>Eukaryota</taxon>
        <taxon>Fungi</taxon>
        <taxon>Dikarya</taxon>
        <taxon>Ascomycota</taxon>
        <taxon>Pezizomycotina</taxon>
        <taxon>Dothideomycetes</taxon>
        <taxon>Pleosporomycetidae</taxon>
        <taxon>Mytilinidiales</taxon>
        <taxon>Mytilinidiaceae</taxon>
        <taxon>Lophium</taxon>
    </lineage>
</organism>
<reference evidence="2" key="1">
    <citation type="journal article" date="2020" name="Stud. Mycol.">
        <title>101 Dothideomycetes genomes: a test case for predicting lifestyles and emergence of pathogens.</title>
        <authorList>
            <person name="Haridas S."/>
            <person name="Albert R."/>
            <person name="Binder M."/>
            <person name="Bloem J."/>
            <person name="Labutti K."/>
            <person name="Salamov A."/>
            <person name="Andreopoulos B."/>
            <person name="Baker S."/>
            <person name="Barry K."/>
            <person name="Bills G."/>
            <person name="Bluhm B."/>
            <person name="Cannon C."/>
            <person name="Castanera R."/>
            <person name="Culley D."/>
            <person name="Daum C."/>
            <person name="Ezra D."/>
            <person name="Gonzalez J."/>
            <person name="Henrissat B."/>
            <person name="Kuo A."/>
            <person name="Liang C."/>
            <person name="Lipzen A."/>
            <person name="Lutzoni F."/>
            <person name="Magnuson J."/>
            <person name="Mondo S."/>
            <person name="Nolan M."/>
            <person name="Ohm R."/>
            <person name="Pangilinan J."/>
            <person name="Park H.-J."/>
            <person name="Ramirez L."/>
            <person name="Alfaro M."/>
            <person name="Sun H."/>
            <person name="Tritt A."/>
            <person name="Yoshinaga Y."/>
            <person name="Zwiers L.-H."/>
            <person name="Turgeon B."/>
            <person name="Goodwin S."/>
            <person name="Spatafora J."/>
            <person name="Crous P."/>
            <person name="Grigoriev I."/>
        </authorList>
    </citation>
    <scope>NUCLEOTIDE SEQUENCE</scope>
    <source>
        <strain evidence="2">CBS 269.34</strain>
    </source>
</reference>
<feature type="region of interest" description="Disordered" evidence="1">
    <location>
        <begin position="1"/>
        <end position="117"/>
    </location>
</feature>
<dbReference type="EMBL" id="MU004188">
    <property type="protein sequence ID" value="KAF2496020.1"/>
    <property type="molecule type" value="Genomic_DNA"/>
</dbReference>
<name>A0A6A6QVV5_9PEZI</name>
<keyword evidence="3" id="KW-1185">Reference proteome</keyword>
<sequence length="166" mass="17907">MSADADGDSQMHSSPELDIDDDEMFPDEADGPSTPTRPATGFQLPASELSPPNSQGPSNLGGREDLLSTFNHSPSTLNENGKRVLNATPASGMPKFASSGSGEHQHKSSGYTWDKAEDEPGYAWLSKRALEEYYRASEQIVDKNAMIRNKYGDPLDTKNSARKGGS</sequence>
<dbReference type="Proteomes" id="UP000799750">
    <property type="component" value="Unassembled WGS sequence"/>
</dbReference>
<evidence type="ECO:0000313" key="3">
    <source>
        <dbReference type="Proteomes" id="UP000799750"/>
    </source>
</evidence>